<name>A0A502KYV6_9GAMM</name>
<keyword evidence="4 6" id="KW-1133">Transmembrane helix</keyword>
<dbReference type="Proteomes" id="UP000315303">
    <property type="component" value="Unassembled WGS sequence"/>
</dbReference>
<dbReference type="InterPro" id="IPR001123">
    <property type="entry name" value="LeuE-type"/>
</dbReference>
<feature type="transmembrane region" description="Helical" evidence="6">
    <location>
        <begin position="147"/>
        <end position="168"/>
    </location>
</feature>
<accession>A0A502KYV6</accession>
<feature type="transmembrane region" description="Helical" evidence="6">
    <location>
        <begin position="6"/>
        <end position="28"/>
    </location>
</feature>
<feature type="transmembrane region" description="Helical" evidence="6">
    <location>
        <begin position="188"/>
        <end position="206"/>
    </location>
</feature>
<keyword evidence="3 6" id="KW-0812">Transmembrane</keyword>
<sequence length="207" mass="22449">MIDVTLLSLFIPTFFLVSITPGMCMTLAMTLGMSVGIRKTLWMMYGELLGVAIVAIAAVIGVSAIMLKYPQLFNVLKFIGAGYLLYVGVSMWQSKGKLALSAASEKTTQVMNKQLFIQGFVTAIANPKGWAFMISLLPPFINTELDLAPQLSLLIAVILLSEFSCMMIYATGGKTIAKLLTQANNVKILNKISGLLMMLVALWLALS</sequence>
<evidence type="ECO:0000313" key="7">
    <source>
        <dbReference type="EMBL" id="TPH15171.1"/>
    </source>
</evidence>
<dbReference type="Pfam" id="PF01810">
    <property type="entry name" value="LysE"/>
    <property type="match status" value="1"/>
</dbReference>
<evidence type="ECO:0000256" key="2">
    <source>
        <dbReference type="ARBA" id="ARBA00022475"/>
    </source>
</evidence>
<evidence type="ECO:0000256" key="4">
    <source>
        <dbReference type="ARBA" id="ARBA00022989"/>
    </source>
</evidence>
<keyword evidence="8" id="KW-1185">Reference proteome</keyword>
<reference evidence="7 8" key="1">
    <citation type="submission" date="2019-01" db="EMBL/GenBank/DDBJ databases">
        <title>Litorilituus lipolytica sp. nov., isolated from intertidal sand of the Yellow Sea in China.</title>
        <authorList>
            <person name="Liu A."/>
        </authorList>
    </citation>
    <scope>NUCLEOTIDE SEQUENCE [LARGE SCALE GENOMIC DNA]</scope>
    <source>
        <strain evidence="7 8">RZ04</strain>
    </source>
</reference>
<dbReference type="GO" id="GO:0042970">
    <property type="term" value="F:homoserine transmembrane transporter activity"/>
    <property type="evidence" value="ECO:0007669"/>
    <property type="project" value="TreeGrafter"/>
</dbReference>
<evidence type="ECO:0000256" key="1">
    <source>
        <dbReference type="ARBA" id="ARBA00004651"/>
    </source>
</evidence>
<feature type="transmembrane region" description="Helical" evidence="6">
    <location>
        <begin position="115"/>
        <end position="141"/>
    </location>
</feature>
<keyword evidence="5 6" id="KW-0472">Membrane</keyword>
<dbReference type="EMBL" id="SAWY01000020">
    <property type="protein sequence ID" value="TPH15171.1"/>
    <property type="molecule type" value="Genomic_DNA"/>
</dbReference>
<evidence type="ECO:0000256" key="5">
    <source>
        <dbReference type="ARBA" id="ARBA00023136"/>
    </source>
</evidence>
<evidence type="ECO:0000256" key="3">
    <source>
        <dbReference type="ARBA" id="ARBA00022692"/>
    </source>
</evidence>
<comment type="subcellular location">
    <subcellularLocation>
        <location evidence="1">Cell membrane</location>
        <topology evidence="1">Multi-pass membrane protein</topology>
    </subcellularLocation>
</comment>
<dbReference type="PANTHER" id="PTHR30086">
    <property type="entry name" value="ARGININE EXPORTER PROTEIN ARGO"/>
    <property type="match status" value="1"/>
</dbReference>
<dbReference type="PIRSF" id="PIRSF006324">
    <property type="entry name" value="LeuE"/>
    <property type="match status" value="1"/>
</dbReference>
<gene>
    <name evidence="7" type="ORF">EPA86_10160</name>
</gene>
<feature type="transmembrane region" description="Helical" evidence="6">
    <location>
        <begin position="75"/>
        <end position="94"/>
    </location>
</feature>
<dbReference type="RefSeq" id="WP_140603326.1">
    <property type="nucleotide sequence ID" value="NZ_SAWY01000020.1"/>
</dbReference>
<comment type="caution">
    <text evidence="7">The sequence shown here is derived from an EMBL/GenBank/DDBJ whole genome shotgun (WGS) entry which is preliminary data.</text>
</comment>
<proteinExistence type="predicted"/>
<keyword evidence="2" id="KW-1003">Cell membrane</keyword>
<protein>
    <submittedName>
        <fullName evidence="7">LysE family translocator</fullName>
    </submittedName>
</protein>
<evidence type="ECO:0000313" key="8">
    <source>
        <dbReference type="Proteomes" id="UP000315303"/>
    </source>
</evidence>
<dbReference type="OrthoDB" id="9804822at2"/>
<feature type="transmembrane region" description="Helical" evidence="6">
    <location>
        <begin position="48"/>
        <end position="69"/>
    </location>
</feature>
<dbReference type="AlphaFoldDB" id="A0A502KYV6"/>
<organism evidence="7 8">
    <name type="scientific">Litorilituus lipolyticus</name>
    <dbReference type="NCBI Taxonomy" id="2491017"/>
    <lineage>
        <taxon>Bacteria</taxon>
        <taxon>Pseudomonadati</taxon>
        <taxon>Pseudomonadota</taxon>
        <taxon>Gammaproteobacteria</taxon>
        <taxon>Alteromonadales</taxon>
        <taxon>Colwelliaceae</taxon>
        <taxon>Litorilituus</taxon>
    </lineage>
</organism>
<evidence type="ECO:0000256" key="6">
    <source>
        <dbReference type="SAM" id="Phobius"/>
    </source>
</evidence>
<dbReference type="PANTHER" id="PTHR30086:SF5">
    <property type="entry name" value="HOMOGENTISATE EXPORT PROTEIN"/>
    <property type="match status" value="1"/>
</dbReference>
<dbReference type="GO" id="GO:0005886">
    <property type="term" value="C:plasma membrane"/>
    <property type="evidence" value="ECO:0007669"/>
    <property type="project" value="UniProtKB-SubCell"/>
</dbReference>